<name>A0A6S7AT55_9BURK</name>
<dbReference type="AlphaFoldDB" id="A0A6S7AT55"/>
<feature type="region of interest" description="Disordered" evidence="1">
    <location>
        <begin position="1"/>
        <end position="49"/>
    </location>
</feature>
<evidence type="ECO:0000256" key="1">
    <source>
        <dbReference type="SAM" id="MobiDB-lite"/>
    </source>
</evidence>
<sequence>MAQGTVASRTHSQPQRMRPTRAPDITSTRTHARNEQEIAVKKHSRLIPV</sequence>
<keyword evidence="3" id="KW-1185">Reference proteome</keyword>
<evidence type="ECO:0000313" key="3">
    <source>
        <dbReference type="Proteomes" id="UP000494365"/>
    </source>
</evidence>
<accession>A0A6S7AT55</accession>
<organism evidence="2 3">
    <name type="scientific">Paraburkholderia ultramafica</name>
    <dbReference type="NCBI Taxonomy" id="1544867"/>
    <lineage>
        <taxon>Bacteria</taxon>
        <taxon>Pseudomonadati</taxon>
        <taxon>Pseudomonadota</taxon>
        <taxon>Betaproteobacteria</taxon>
        <taxon>Burkholderiales</taxon>
        <taxon>Burkholderiaceae</taxon>
        <taxon>Paraburkholderia</taxon>
    </lineage>
</organism>
<protein>
    <submittedName>
        <fullName evidence="2">Uncharacterized protein</fullName>
    </submittedName>
</protein>
<gene>
    <name evidence="2" type="ORF">LMG28614_00341</name>
</gene>
<dbReference type="EMBL" id="CADIKK010000001">
    <property type="protein sequence ID" value="CAB3777039.1"/>
    <property type="molecule type" value="Genomic_DNA"/>
</dbReference>
<dbReference type="Proteomes" id="UP000494365">
    <property type="component" value="Unassembled WGS sequence"/>
</dbReference>
<reference evidence="2 3" key="1">
    <citation type="submission" date="2020-04" db="EMBL/GenBank/DDBJ databases">
        <authorList>
            <person name="De Canck E."/>
        </authorList>
    </citation>
    <scope>NUCLEOTIDE SEQUENCE [LARGE SCALE GENOMIC DNA]</scope>
    <source>
        <strain evidence="2 3">LMG 28614</strain>
    </source>
</reference>
<feature type="compositionally biased region" description="Polar residues" evidence="1">
    <location>
        <begin position="1"/>
        <end position="15"/>
    </location>
</feature>
<proteinExistence type="predicted"/>
<evidence type="ECO:0000313" key="2">
    <source>
        <dbReference type="EMBL" id="CAB3777039.1"/>
    </source>
</evidence>